<keyword evidence="4" id="KW-1185">Reference proteome</keyword>
<reference evidence="3 4" key="1">
    <citation type="submission" date="2021-05" db="EMBL/GenBank/DDBJ databases">
        <title>A Polyphasic approach of four new species of the genus Ohtaekwangia: Ohtaekwangia histidinii sp. nov., Ohtaekwangia cretensis sp. nov., Ohtaekwangia indiensis sp. nov., Ohtaekwangia reichenbachii sp. nov. from diverse environment.</title>
        <authorList>
            <person name="Octaviana S."/>
        </authorList>
    </citation>
    <scope>NUCLEOTIDE SEQUENCE [LARGE SCALE GENOMIC DNA]</scope>
    <source>
        <strain evidence="3 4">PWU20</strain>
    </source>
</reference>
<protein>
    <submittedName>
        <fullName evidence="3">DUF4129 domain-containing protein</fullName>
    </submittedName>
</protein>
<organism evidence="3 4">
    <name type="scientific">Chryseosolibacter indicus</name>
    <dbReference type="NCBI Taxonomy" id="2782351"/>
    <lineage>
        <taxon>Bacteria</taxon>
        <taxon>Pseudomonadati</taxon>
        <taxon>Bacteroidota</taxon>
        <taxon>Cytophagia</taxon>
        <taxon>Cytophagales</taxon>
        <taxon>Chryseotaleaceae</taxon>
        <taxon>Chryseosolibacter</taxon>
    </lineage>
</organism>
<keyword evidence="1" id="KW-1133">Transmembrane helix</keyword>
<evidence type="ECO:0000259" key="2">
    <source>
        <dbReference type="Pfam" id="PF13559"/>
    </source>
</evidence>
<dbReference type="Pfam" id="PF13559">
    <property type="entry name" value="DUF4129"/>
    <property type="match status" value="1"/>
</dbReference>
<comment type="caution">
    <text evidence="3">The sequence shown here is derived from an EMBL/GenBank/DDBJ whole genome shotgun (WGS) entry which is preliminary data.</text>
</comment>
<keyword evidence="1" id="KW-0472">Membrane</keyword>
<accession>A0ABS5VSL7</accession>
<dbReference type="Proteomes" id="UP000772618">
    <property type="component" value="Unassembled WGS sequence"/>
</dbReference>
<evidence type="ECO:0000256" key="1">
    <source>
        <dbReference type="SAM" id="Phobius"/>
    </source>
</evidence>
<keyword evidence="1" id="KW-0812">Transmembrane</keyword>
<feature type="domain" description="Protein-glutamine gamma-glutamyltransferase-like C-terminal" evidence="2">
    <location>
        <begin position="191"/>
        <end position="253"/>
    </location>
</feature>
<feature type="transmembrane region" description="Helical" evidence="1">
    <location>
        <begin position="123"/>
        <end position="141"/>
    </location>
</feature>
<evidence type="ECO:0000313" key="4">
    <source>
        <dbReference type="Proteomes" id="UP000772618"/>
    </source>
</evidence>
<name>A0ABS5VSL7_9BACT</name>
<gene>
    <name evidence="3" type="ORF">KK060_13995</name>
</gene>
<sequence length="266" mass="30892">MKKLINKGRQVRLFILLLFILMVSQTGFSQVIDTTVVEEADSIYQAVEESENERLFNAPSDTSNVEVRQFDQQKLSSLKEDPDMDYRQPPTIAESLWDRFWTWVGELIESLFKRAVYTNWGRVLVYALGIALLVVLIMMILKVNAFKVLYSAQGSKLNATVLDENIHEMDFDKLIQEAVSSQDYRKGIRLLFLQALKILSDRHLINWESGKTNHEYVNELQSKELKTGLNELSFYFDYAWYGNFNISADLFNKVQSIFSSWKTKIS</sequence>
<dbReference type="InterPro" id="IPR025403">
    <property type="entry name" value="TgpA-like_C"/>
</dbReference>
<evidence type="ECO:0000313" key="3">
    <source>
        <dbReference type="EMBL" id="MBT1704402.1"/>
    </source>
</evidence>
<dbReference type="RefSeq" id="WP_254154361.1">
    <property type="nucleotide sequence ID" value="NZ_JAHESD010000030.1"/>
</dbReference>
<dbReference type="EMBL" id="JAHESD010000030">
    <property type="protein sequence ID" value="MBT1704402.1"/>
    <property type="molecule type" value="Genomic_DNA"/>
</dbReference>
<proteinExistence type="predicted"/>